<gene>
    <name evidence="1" type="ORF">sscle_02g013290</name>
</gene>
<organism evidence="1 2">
    <name type="scientific">Sclerotinia sclerotiorum (strain ATCC 18683 / 1980 / Ss-1)</name>
    <name type="common">White mold</name>
    <name type="synonym">Whetzelinia sclerotiorum</name>
    <dbReference type="NCBI Taxonomy" id="665079"/>
    <lineage>
        <taxon>Eukaryota</taxon>
        <taxon>Fungi</taxon>
        <taxon>Dikarya</taxon>
        <taxon>Ascomycota</taxon>
        <taxon>Pezizomycotina</taxon>
        <taxon>Leotiomycetes</taxon>
        <taxon>Helotiales</taxon>
        <taxon>Sclerotiniaceae</taxon>
        <taxon>Sclerotinia</taxon>
    </lineage>
</organism>
<dbReference type="VEuPathDB" id="FungiDB:sscle_02g013290"/>
<name>A0A1D9PVC1_SCLS1</name>
<dbReference type="Proteomes" id="UP000177798">
    <property type="component" value="Chromosome 2"/>
</dbReference>
<dbReference type="RefSeq" id="XP_001586156.1">
    <property type="nucleotide sequence ID" value="XM_001586106.1"/>
</dbReference>
<reference evidence="2" key="1">
    <citation type="journal article" date="2017" name="Genome Biol. Evol.">
        <title>The complete genome sequence of the phytopathogenic fungus Sclerotinia sclerotiorum reveals insights into the genome architecture of broad host range pathogens.</title>
        <authorList>
            <person name="Derbyshire M."/>
            <person name="Denton-Giles M."/>
            <person name="Hegedus D."/>
            <person name="Seifbarghy S."/>
            <person name="Rollins J."/>
            <person name="van Kan J."/>
            <person name="Seidl M.F."/>
            <person name="Faino L."/>
            <person name="Mbengue M."/>
            <person name="Navaud O."/>
            <person name="Raffaele S."/>
            <person name="Hammond-Kosack K."/>
            <person name="Heard S."/>
            <person name="Oliver R."/>
        </authorList>
    </citation>
    <scope>NUCLEOTIDE SEQUENCE [LARGE SCALE GENOMIC DNA]</scope>
    <source>
        <strain evidence="2">ATCC 18683 / 1980 / Ss-1</strain>
    </source>
</reference>
<dbReference type="AlphaFoldDB" id="A0A1D9PVC1"/>
<proteinExistence type="predicted"/>
<evidence type="ECO:0000313" key="2">
    <source>
        <dbReference type="Proteomes" id="UP000177798"/>
    </source>
</evidence>
<sequence length="137" mass="15852">MDLYQQQPINLDRPAIRLLQLLKGTENIRCNLLTGWFDEPESIIPYSALPYTWGCTNKSCGITVGNTTINVIPNLNSALMHLRLEDKDRIYGLMPSLSIRIMFKKRSIKFVRWMPYIGLPKKLLFGWAMVLKRPTLL</sequence>
<accession>A0A1D9PVC1</accession>
<protein>
    <submittedName>
        <fullName evidence="1">Uncharacterized protein</fullName>
    </submittedName>
</protein>
<evidence type="ECO:0000313" key="1">
    <source>
        <dbReference type="EMBL" id="APA06559.1"/>
    </source>
</evidence>
<dbReference type="EMBL" id="CP017815">
    <property type="protein sequence ID" value="APA06559.1"/>
    <property type="molecule type" value="Genomic_DNA"/>
</dbReference>
<dbReference type="KEGG" id="ssl:SS1G_12731"/>
<dbReference type="OrthoDB" id="194358at2759"/>